<sequence length="529" mass="60081">MIHDQFLHIKLCSPIFPISMLVTVVYAKCDRVQRRVLWDNLLGLKPTVDDFWLIRRDFNVITGPDEHSAGCLSRLGAVHEFHDFIMLVGLLDAGFVGDRFTWTNDKIWKWLDRILISLSWNAQNFLVRVEHLGRATSDHCSLLISFPHFSSPVASFRFQKIWINHNNFLLAVRLNWMLPCFGSRLQNFSSNLEGEPCGLHAACMDHIPNLISPEENSDLLALPTIEEVKKSDVAMAVTMKLWFRFREQKTPWVVFMAKMYCGAVSPCVVPLKSNASPCWRRLLKIRNVAECQIGWILRKGKIRFWFDSWLDIGPLYQSFQIVGNLDCWVSDFIGDLGWDLSKIKQVMQAGFVEKIVNVHNFPSGGFSIDEESVLEIQKVVNTLHVKCTHTYREANMAADYLANRAFDFGEDRILDRHSIDKHLFGIWDDGIFGKSQGGGDGGISGKSQGGGAGHEDRFHTVDILMWHKCVCYVLLLQVAFLWCICGLFVFELKAILSGSDSGFSIAGYSALADENLYGLALAVFEWVNM</sequence>
<dbReference type="Gene3D" id="3.60.10.10">
    <property type="entry name" value="Endonuclease/exonuclease/phosphatase"/>
    <property type="match status" value="1"/>
</dbReference>
<dbReference type="PANTHER" id="PTHR33710:SF71">
    <property type="entry name" value="ENDONUCLEASE_EXONUCLEASE_PHOSPHATASE DOMAIN-CONTAINING PROTEIN"/>
    <property type="match status" value="1"/>
</dbReference>
<keyword evidence="1" id="KW-0472">Membrane</keyword>
<feature type="transmembrane region" description="Helical" evidence="1">
    <location>
        <begin position="6"/>
        <end position="27"/>
    </location>
</feature>
<evidence type="ECO:0000313" key="3">
    <source>
        <dbReference type="Proteomes" id="UP000734854"/>
    </source>
</evidence>
<accession>A0A8J5G5R4</accession>
<evidence type="ECO:0000313" key="2">
    <source>
        <dbReference type="EMBL" id="KAG6492220.1"/>
    </source>
</evidence>
<evidence type="ECO:0008006" key="4">
    <source>
        <dbReference type="Google" id="ProtNLM"/>
    </source>
</evidence>
<dbReference type="AlphaFoldDB" id="A0A8J5G5R4"/>
<dbReference type="EMBL" id="JACMSC010000013">
    <property type="protein sequence ID" value="KAG6492220.1"/>
    <property type="molecule type" value="Genomic_DNA"/>
</dbReference>
<keyword evidence="1" id="KW-1133">Transmembrane helix</keyword>
<organism evidence="2 3">
    <name type="scientific">Zingiber officinale</name>
    <name type="common">Ginger</name>
    <name type="synonym">Amomum zingiber</name>
    <dbReference type="NCBI Taxonomy" id="94328"/>
    <lineage>
        <taxon>Eukaryota</taxon>
        <taxon>Viridiplantae</taxon>
        <taxon>Streptophyta</taxon>
        <taxon>Embryophyta</taxon>
        <taxon>Tracheophyta</taxon>
        <taxon>Spermatophyta</taxon>
        <taxon>Magnoliopsida</taxon>
        <taxon>Liliopsida</taxon>
        <taxon>Zingiberales</taxon>
        <taxon>Zingiberaceae</taxon>
        <taxon>Zingiber</taxon>
    </lineage>
</organism>
<protein>
    <recommendedName>
        <fullName evidence="4">RNase H type-1 domain-containing protein</fullName>
    </recommendedName>
</protein>
<reference evidence="2 3" key="1">
    <citation type="submission" date="2020-08" db="EMBL/GenBank/DDBJ databases">
        <title>Plant Genome Project.</title>
        <authorList>
            <person name="Zhang R.-G."/>
        </authorList>
    </citation>
    <scope>NUCLEOTIDE SEQUENCE [LARGE SCALE GENOMIC DNA]</scope>
    <source>
        <tissue evidence="2">Rhizome</tissue>
    </source>
</reference>
<dbReference type="Proteomes" id="UP000734854">
    <property type="component" value="Unassembled WGS sequence"/>
</dbReference>
<evidence type="ECO:0000256" key="1">
    <source>
        <dbReference type="SAM" id="Phobius"/>
    </source>
</evidence>
<dbReference type="InterPro" id="IPR036691">
    <property type="entry name" value="Endo/exonu/phosph_ase_sf"/>
</dbReference>
<dbReference type="PANTHER" id="PTHR33710">
    <property type="entry name" value="BNAC02G09200D PROTEIN"/>
    <property type="match status" value="1"/>
</dbReference>
<comment type="caution">
    <text evidence="2">The sequence shown here is derived from an EMBL/GenBank/DDBJ whole genome shotgun (WGS) entry which is preliminary data.</text>
</comment>
<feature type="transmembrane region" description="Helical" evidence="1">
    <location>
        <begin position="469"/>
        <end position="490"/>
    </location>
</feature>
<keyword evidence="3" id="KW-1185">Reference proteome</keyword>
<dbReference type="SUPFAM" id="SSF56219">
    <property type="entry name" value="DNase I-like"/>
    <property type="match status" value="1"/>
</dbReference>
<keyword evidence="1" id="KW-0812">Transmembrane</keyword>
<gene>
    <name evidence="2" type="ORF">ZIOFF_047171</name>
</gene>
<name>A0A8J5G5R4_ZINOF</name>
<proteinExistence type="predicted"/>